<name>A0A9D1NR73_9FIRM</name>
<comment type="caution">
    <text evidence="2">The sequence shown here is derived from an EMBL/GenBank/DDBJ whole genome shotgun (WGS) entry which is preliminary data.</text>
</comment>
<protein>
    <recommendedName>
        <fullName evidence="4">RNA-binding S4 domain-containing protein</fullName>
    </recommendedName>
</protein>
<evidence type="ECO:0000313" key="2">
    <source>
        <dbReference type="EMBL" id="HIV10746.1"/>
    </source>
</evidence>
<dbReference type="Gene3D" id="3.10.290.10">
    <property type="entry name" value="RNA-binding S4 domain"/>
    <property type="match status" value="1"/>
</dbReference>
<dbReference type="Proteomes" id="UP000823960">
    <property type="component" value="Unassembled WGS sequence"/>
</dbReference>
<dbReference type="GO" id="GO:0003723">
    <property type="term" value="F:RNA binding"/>
    <property type="evidence" value="ECO:0007669"/>
    <property type="project" value="UniProtKB-KW"/>
</dbReference>
<proteinExistence type="predicted"/>
<keyword evidence="1" id="KW-0694">RNA-binding</keyword>
<evidence type="ECO:0000313" key="3">
    <source>
        <dbReference type="Proteomes" id="UP000823960"/>
    </source>
</evidence>
<gene>
    <name evidence="2" type="ORF">IAD28_03500</name>
</gene>
<reference evidence="2" key="2">
    <citation type="journal article" date="2021" name="PeerJ">
        <title>Extensive microbial diversity within the chicken gut microbiome revealed by metagenomics and culture.</title>
        <authorList>
            <person name="Gilroy R."/>
            <person name="Ravi A."/>
            <person name="Getino M."/>
            <person name="Pursley I."/>
            <person name="Horton D.L."/>
            <person name="Alikhan N.F."/>
            <person name="Baker D."/>
            <person name="Gharbi K."/>
            <person name="Hall N."/>
            <person name="Watson M."/>
            <person name="Adriaenssens E.M."/>
            <person name="Foster-Nyarko E."/>
            <person name="Jarju S."/>
            <person name="Secka A."/>
            <person name="Antonio M."/>
            <person name="Oren A."/>
            <person name="Chaudhuri R.R."/>
            <person name="La Ragione R."/>
            <person name="Hildebrand F."/>
            <person name="Pallen M.J."/>
        </authorList>
    </citation>
    <scope>NUCLEOTIDE SEQUENCE</scope>
    <source>
        <strain evidence="2">1370</strain>
    </source>
</reference>
<organism evidence="2 3">
    <name type="scientific">Candidatus Faeciplasma avium</name>
    <dbReference type="NCBI Taxonomy" id="2840798"/>
    <lineage>
        <taxon>Bacteria</taxon>
        <taxon>Bacillati</taxon>
        <taxon>Bacillota</taxon>
        <taxon>Clostridia</taxon>
        <taxon>Eubacteriales</taxon>
        <taxon>Oscillospiraceae</taxon>
        <taxon>Oscillospiraceae incertae sedis</taxon>
        <taxon>Candidatus Faeciplasma</taxon>
    </lineage>
</organism>
<dbReference type="EMBL" id="DVOL01000045">
    <property type="protein sequence ID" value="HIV10746.1"/>
    <property type="molecule type" value="Genomic_DNA"/>
</dbReference>
<dbReference type="SUPFAM" id="SSF55174">
    <property type="entry name" value="Alpha-L RNA-binding motif"/>
    <property type="match status" value="1"/>
</dbReference>
<evidence type="ECO:0008006" key="4">
    <source>
        <dbReference type="Google" id="ProtNLM"/>
    </source>
</evidence>
<accession>A0A9D1NR73</accession>
<dbReference type="InterPro" id="IPR036986">
    <property type="entry name" value="S4_RNA-bd_sf"/>
</dbReference>
<reference evidence="2" key="1">
    <citation type="submission" date="2020-10" db="EMBL/GenBank/DDBJ databases">
        <authorList>
            <person name="Gilroy R."/>
        </authorList>
    </citation>
    <scope>NUCLEOTIDE SEQUENCE</scope>
    <source>
        <strain evidence="2">1370</strain>
    </source>
</reference>
<evidence type="ECO:0000256" key="1">
    <source>
        <dbReference type="PROSITE-ProRule" id="PRU00182"/>
    </source>
</evidence>
<sequence>MAANRIKIKSRTVNLYSPEKRDRKIKLYGALYAAGVTEDFEESADLILNRRVLLNDRVCVYPEYVVQPQDKITVRGRRVKIIIR</sequence>
<dbReference type="AlphaFoldDB" id="A0A9D1NR73"/>
<dbReference type="PROSITE" id="PS50889">
    <property type="entry name" value="S4"/>
    <property type="match status" value="1"/>
</dbReference>